<evidence type="ECO:0000313" key="2">
    <source>
        <dbReference type="Proteomes" id="UP001396334"/>
    </source>
</evidence>
<accession>A0ABR2Q307</accession>
<name>A0ABR2Q307_9ROSI</name>
<comment type="caution">
    <text evidence="1">The sequence shown here is derived from an EMBL/GenBank/DDBJ whole genome shotgun (WGS) entry which is preliminary data.</text>
</comment>
<reference evidence="1 2" key="1">
    <citation type="journal article" date="2024" name="G3 (Bethesda)">
        <title>Genome assembly of Hibiscus sabdariffa L. provides insights into metabolisms of medicinal natural products.</title>
        <authorList>
            <person name="Kim T."/>
        </authorList>
    </citation>
    <scope>NUCLEOTIDE SEQUENCE [LARGE SCALE GENOMIC DNA]</scope>
    <source>
        <strain evidence="1">TK-2024</strain>
        <tissue evidence="1">Old leaves</tissue>
    </source>
</reference>
<gene>
    <name evidence="1" type="ORF">V6N11_069527</name>
</gene>
<sequence length="215" mass="24582">MILPEPSNTGVLHGLVEHTFVWSYSAFKGYYQPTTLVFISNSHIHGRHERHPWSQQLKSRFDSLEDLDHPLPLDLRSTSMRWLVVVDGEKISLEIAVRLQEDEEVANRTCFSGFCADFKSHSQLSEKAKVEAKSIVENRFTRVSKVVDLRLLKEIRSPVLNGIVNALKDDNLNIQGMGVVGKMNLLHFFKLPCIKLLMKDLNIHQSLSPMCWLMA</sequence>
<evidence type="ECO:0000313" key="1">
    <source>
        <dbReference type="EMBL" id="KAK8995078.1"/>
    </source>
</evidence>
<dbReference type="EMBL" id="JBBPBN010000046">
    <property type="protein sequence ID" value="KAK8995078.1"/>
    <property type="molecule type" value="Genomic_DNA"/>
</dbReference>
<protein>
    <submittedName>
        <fullName evidence="1">Uncharacterized protein</fullName>
    </submittedName>
</protein>
<dbReference type="Proteomes" id="UP001396334">
    <property type="component" value="Unassembled WGS sequence"/>
</dbReference>
<keyword evidence="2" id="KW-1185">Reference proteome</keyword>
<proteinExistence type="predicted"/>
<organism evidence="1 2">
    <name type="scientific">Hibiscus sabdariffa</name>
    <name type="common">roselle</name>
    <dbReference type="NCBI Taxonomy" id="183260"/>
    <lineage>
        <taxon>Eukaryota</taxon>
        <taxon>Viridiplantae</taxon>
        <taxon>Streptophyta</taxon>
        <taxon>Embryophyta</taxon>
        <taxon>Tracheophyta</taxon>
        <taxon>Spermatophyta</taxon>
        <taxon>Magnoliopsida</taxon>
        <taxon>eudicotyledons</taxon>
        <taxon>Gunneridae</taxon>
        <taxon>Pentapetalae</taxon>
        <taxon>rosids</taxon>
        <taxon>malvids</taxon>
        <taxon>Malvales</taxon>
        <taxon>Malvaceae</taxon>
        <taxon>Malvoideae</taxon>
        <taxon>Hibiscus</taxon>
    </lineage>
</organism>